<dbReference type="InterPro" id="IPR015867">
    <property type="entry name" value="N-reg_PII/ATP_PRibTrfase_C"/>
</dbReference>
<proteinExistence type="predicted"/>
<sequence>MRFKVIIAMVEQDHQDEVISAAKDAGATGVTILNARGEGIREQKTFFGLQMEQQRDVLLFVVEDFHANLIMDAIYEAGNFKKGRGMAFSWTVDRVIGTESQMEVLEKAAQEKYI</sequence>
<protein>
    <recommendedName>
        <fullName evidence="3">Nitrogen regulatory protein P-II</fullName>
    </recommendedName>
</protein>
<dbReference type="SMART" id="SM00938">
    <property type="entry name" value="P-II"/>
    <property type="match status" value="1"/>
</dbReference>
<accession>A0A1E3XBE7</accession>
<reference evidence="1 2" key="1">
    <citation type="submission" date="2016-07" db="EMBL/GenBank/DDBJ databases">
        <title>Draft genome of Scalindua rubra, obtained from a brine-seawater interface in the Red Sea, sheds light on salt adaptation in anammox bacteria.</title>
        <authorList>
            <person name="Speth D.R."/>
            <person name="Lagkouvardos I."/>
            <person name="Wang Y."/>
            <person name="Qian P.-Y."/>
            <person name="Dutilh B.E."/>
            <person name="Jetten M.S."/>
        </authorList>
    </citation>
    <scope>NUCLEOTIDE SEQUENCE [LARGE SCALE GENOMIC DNA]</scope>
    <source>
        <strain evidence="1">BSI-1</strain>
    </source>
</reference>
<name>A0A1E3XBE7_9BACT</name>
<dbReference type="GO" id="GO:0006808">
    <property type="term" value="P:regulation of nitrogen utilization"/>
    <property type="evidence" value="ECO:0007669"/>
    <property type="project" value="InterPro"/>
</dbReference>
<dbReference type="PROSITE" id="PS51343">
    <property type="entry name" value="PII_GLNB_DOM"/>
    <property type="match status" value="1"/>
</dbReference>
<dbReference type="Gene3D" id="3.30.70.120">
    <property type="match status" value="1"/>
</dbReference>
<organism evidence="1 2">
    <name type="scientific">Candidatus Scalindua rubra</name>
    <dbReference type="NCBI Taxonomy" id="1872076"/>
    <lineage>
        <taxon>Bacteria</taxon>
        <taxon>Pseudomonadati</taxon>
        <taxon>Planctomycetota</taxon>
        <taxon>Candidatus Brocadiia</taxon>
        <taxon>Candidatus Brocadiales</taxon>
        <taxon>Candidatus Scalinduaceae</taxon>
        <taxon>Candidatus Scalindua</taxon>
    </lineage>
</organism>
<dbReference type="GO" id="GO:0030234">
    <property type="term" value="F:enzyme regulator activity"/>
    <property type="evidence" value="ECO:0007669"/>
    <property type="project" value="InterPro"/>
</dbReference>
<dbReference type="Pfam" id="PF00543">
    <property type="entry name" value="P-II"/>
    <property type="match status" value="1"/>
</dbReference>
<gene>
    <name evidence="1" type="ORF">SCARUB_01924</name>
</gene>
<comment type="caution">
    <text evidence="1">The sequence shown here is derived from an EMBL/GenBank/DDBJ whole genome shotgun (WGS) entry which is preliminary data.</text>
</comment>
<dbReference type="EMBL" id="MAYW01000043">
    <property type="protein sequence ID" value="ODS32923.1"/>
    <property type="molecule type" value="Genomic_DNA"/>
</dbReference>
<dbReference type="InterPro" id="IPR002187">
    <property type="entry name" value="N-reg_PII"/>
</dbReference>
<evidence type="ECO:0000313" key="1">
    <source>
        <dbReference type="EMBL" id="ODS32923.1"/>
    </source>
</evidence>
<dbReference type="AlphaFoldDB" id="A0A1E3XBE7"/>
<dbReference type="InterPro" id="IPR011322">
    <property type="entry name" value="N-reg_PII-like_a/b"/>
</dbReference>
<evidence type="ECO:0008006" key="3">
    <source>
        <dbReference type="Google" id="ProtNLM"/>
    </source>
</evidence>
<evidence type="ECO:0000313" key="2">
    <source>
        <dbReference type="Proteomes" id="UP000094056"/>
    </source>
</evidence>
<dbReference type="Proteomes" id="UP000094056">
    <property type="component" value="Unassembled WGS sequence"/>
</dbReference>
<dbReference type="SUPFAM" id="SSF54913">
    <property type="entry name" value="GlnB-like"/>
    <property type="match status" value="1"/>
</dbReference>